<organism evidence="1">
    <name type="scientific">marine sediment metagenome</name>
    <dbReference type="NCBI Taxonomy" id="412755"/>
    <lineage>
        <taxon>unclassified sequences</taxon>
        <taxon>metagenomes</taxon>
        <taxon>ecological metagenomes</taxon>
    </lineage>
</organism>
<feature type="non-terminal residue" evidence="1">
    <location>
        <position position="196"/>
    </location>
</feature>
<dbReference type="AlphaFoldDB" id="A0A0F9EJC1"/>
<proteinExistence type="predicted"/>
<reference evidence="1" key="1">
    <citation type="journal article" date="2015" name="Nature">
        <title>Complex archaea that bridge the gap between prokaryotes and eukaryotes.</title>
        <authorList>
            <person name="Spang A."/>
            <person name="Saw J.H."/>
            <person name="Jorgensen S.L."/>
            <person name="Zaremba-Niedzwiedzka K."/>
            <person name="Martijn J."/>
            <person name="Lind A.E."/>
            <person name="van Eijk R."/>
            <person name="Schleper C."/>
            <person name="Guy L."/>
            <person name="Ettema T.J."/>
        </authorList>
    </citation>
    <scope>NUCLEOTIDE SEQUENCE</scope>
</reference>
<protein>
    <submittedName>
        <fullName evidence="1">Uncharacterized protein</fullName>
    </submittedName>
</protein>
<sequence length="196" mass="22155">MAKAHALLITEVAQELQDTSKVLWVNGELVIQLEDVLREVSEYDPYIVREVYELESRTGKATATTSAKLEDTDETQFVSVVDINKVIFNKTKRTWAIVTAVDSTSVLSISKDIMTSGDEYRMYNRDCWNNKQIYLGDVEDYIGDDHGVTGPDRDTSPVVEYRLGRLAREFRNAKVSGHILSVDTNFEPVDSKQANL</sequence>
<gene>
    <name evidence="1" type="ORF">LCGC14_2360170</name>
</gene>
<comment type="caution">
    <text evidence="1">The sequence shown here is derived from an EMBL/GenBank/DDBJ whole genome shotgun (WGS) entry which is preliminary data.</text>
</comment>
<dbReference type="EMBL" id="LAZR01034551">
    <property type="protein sequence ID" value="KKL44985.1"/>
    <property type="molecule type" value="Genomic_DNA"/>
</dbReference>
<evidence type="ECO:0000313" key="1">
    <source>
        <dbReference type="EMBL" id="KKL44985.1"/>
    </source>
</evidence>
<name>A0A0F9EJC1_9ZZZZ</name>
<accession>A0A0F9EJC1</accession>